<dbReference type="EMBL" id="CP015507">
    <property type="protein sequence ID" value="AND43044.1"/>
    <property type="molecule type" value="Genomic_DNA"/>
</dbReference>
<dbReference type="KEGG" id="bon:A361_28140"/>
<dbReference type="AlphaFoldDB" id="A0A160MIU7"/>
<geneLocation type="plasmid" evidence="2">
    <name>pbo1</name>
</geneLocation>
<dbReference type="InterPro" id="IPR018690">
    <property type="entry name" value="DUF2187"/>
</dbReference>
<name>A0A160MIU7_9BACI</name>
<evidence type="ECO:0000313" key="1">
    <source>
        <dbReference type="EMBL" id="AND43044.1"/>
    </source>
</evidence>
<reference evidence="1 2" key="1">
    <citation type="submission" date="2016-04" db="EMBL/GenBank/DDBJ databases">
        <title>Complete genome sequence of Bacillus oceanisediminis strain 2691.</title>
        <authorList>
            <person name="Jeong H."/>
            <person name="Kim H.J."/>
            <person name="Lee D.-W."/>
        </authorList>
    </citation>
    <scope>NUCLEOTIDE SEQUENCE [LARGE SCALE GENOMIC DNA]</scope>
    <source>
        <strain evidence="1 2">2691</strain>
        <plasmid evidence="2">pbo1</plasmid>
    </source>
</reference>
<keyword evidence="1" id="KW-0614">Plasmid</keyword>
<organism evidence="1 2">
    <name type="scientific">Cytobacillus oceanisediminis 2691</name>
    <dbReference type="NCBI Taxonomy" id="1196031"/>
    <lineage>
        <taxon>Bacteria</taxon>
        <taxon>Bacillati</taxon>
        <taxon>Bacillota</taxon>
        <taxon>Bacilli</taxon>
        <taxon>Bacillales</taxon>
        <taxon>Bacillaceae</taxon>
        <taxon>Cytobacillus</taxon>
    </lineage>
</organism>
<dbReference type="Proteomes" id="UP000077856">
    <property type="component" value="Plasmid pBO1"/>
</dbReference>
<dbReference type="RefSeq" id="WP_019380836.1">
    <property type="nucleotide sequence ID" value="NZ_CP015507.1"/>
</dbReference>
<sequence length="75" mass="8604">MIKKLDRKSKAQVGEEILFTRQGKEHEGIVYKVQDNSVLVVISNDSKECLGYENNNTVVAHKNYCVLKPAKRFHN</sequence>
<accession>A0A160MIU7</accession>
<dbReference type="Pfam" id="PF09953">
    <property type="entry name" value="DUF2187"/>
    <property type="match status" value="1"/>
</dbReference>
<gene>
    <name evidence="1" type="ORF">A361_28140</name>
</gene>
<evidence type="ECO:0008006" key="3">
    <source>
        <dbReference type="Google" id="ProtNLM"/>
    </source>
</evidence>
<protein>
    <recommendedName>
        <fullName evidence="3">DUF2187 domain-containing protein</fullName>
    </recommendedName>
</protein>
<proteinExistence type="predicted"/>
<evidence type="ECO:0000313" key="2">
    <source>
        <dbReference type="Proteomes" id="UP000077856"/>
    </source>
</evidence>